<dbReference type="NCBIfam" id="TIGR03769">
    <property type="entry name" value="P_ac_wall_RPT"/>
    <property type="match status" value="1"/>
</dbReference>
<accession>A0A930KVH1</accession>
<dbReference type="AlphaFoldDB" id="A0A930KVH1"/>
<dbReference type="NCBIfam" id="NF038134">
    <property type="entry name" value="choice_anch_M"/>
    <property type="match status" value="1"/>
</dbReference>
<reference evidence="4" key="1">
    <citation type="submission" date="2020-04" db="EMBL/GenBank/DDBJ databases">
        <title>Deep metagenomics examines the oral microbiome during advanced dental caries in children, revealing novel taxa and co-occurrences with host molecules.</title>
        <authorList>
            <person name="Baker J.L."/>
            <person name="Morton J.T."/>
            <person name="Dinis M."/>
            <person name="Alvarez R."/>
            <person name="Tran N.C."/>
            <person name="Knight R."/>
            <person name="Edlund A."/>
        </authorList>
    </citation>
    <scope>NUCLEOTIDE SEQUENCE</scope>
    <source>
        <strain evidence="4">JCVI_39_bin.18</strain>
    </source>
</reference>
<feature type="chain" id="PRO_5037496227" description="ABC transporter-associated repeat protein" evidence="3">
    <location>
        <begin position="36"/>
        <end position="369"/>
    </location>
</feature>
<dbReference type="RefSeq" id="WP_303945164.1">
    <property type="nucleotide sequence ID" value="NZ_JABZXO010000020.1"/>
</dbReference>
<dbReference type="NCBIfam" id="TIGR03773">
    <property type="entry name" value="anch_rpt_wall"/>
    <property type="match status" value="1"/>
</dbReference>
<sequence length="369" mass="38772">MMNSTTPSRSSRSRALPALALGASLMLAPLGVAHAETTQATAEATTESASAQPSDSNLSRGERALTQTLSAEQPVASGRTEISAGHVDMGPRFNNGKFELMLHDDHGETPVWRSLDEVIYRGSDKAILEVPNDPRYSFVGAPAGSKVYVIPQTETKGVIWPGWNTQDPQLVSKLNRGVNLTLEQVSGPGTFSLYLENGNFSAPQVLWSSTKSEPQKLWVEKNTHTHANWVFTAPGEYLLKVTASAELSDGSTVSDTRYLKFAVGDSASADTLYAMEAQARGSSGSASSGSASSASQAAGTQASGAQASGSSSAAAASDQSGFRAEFTISWSPIVAGIVVVVGVGAFIASRRRRASAQREALDEVRGDRS</sequence>
<proteinExistence type="predicted"/>
<feature type="region of interest" description="Disordered" evidence="1">
    <location>
        <begin position="39"/>
        <end position="60"/>
    </location>
</feature>
<feature type="signal peptide" evidence="3">
    <location>
        <begin position="1"/>
        <end position="35"/>
    </location>
</feature>
<organism evidence="4 5">
    <name type="scientific">Rothia mucilaginosa</name>
    <dbReference type="NCBI Taxonomy" id="43675"/>
    <lineage>
        <taxon>Bacteria</taxon>
        <taxon>Bacillati</taxon>
        <taxon>Actinomycetota</taxon>
        <taxon>Actinomycetes</taxon>
        <taxon>Micrococcales</taxon>
        <taxon>Micrococcaceae</taxon>
        <taxon>Rothia</taxon>
    </lineage>
</organism>
<name>A0A930KVH1_9MICC</name>
<comment type="caution">
    <text evidence="4">The sequence shown here is derived from an EMBL/GenBank/DDBJ whole genome shotgun (WGS) entry which is preliminary data.</text>
</comment>
<dbReference type="InterPro" id="IPR022435">
    <property type="entry name" value="Surface-anchored_actinobac"/>
</dbReference>
<evidence type="ECO:0000313" key="4">
    <source>
        <dbReference type="EMBL" id="MBF1657728.1"/>
    </source>
</evidence>
<evidence type="ECO:0008006" key="6">
    <source>
        <dbReference type="Google" id="ProtNLM"/>
    </source>
</evidence>
<evidence type="ECO:0000313" key="5">
    <source>
        <dbReference type="Proteomes" id="UP000770330"/>
    </source>
</evidence>
<gene>
    <name evidence="4" type="ORF">HXO61_07345</name>
</gene>
<protein>
    <recommendedName>
        <fullName evidence="6">ABC transporter-associated repeat protein</fullName>
    </recommendedName>
</protein>
<evidence type="ECO:0000256" key="1">
    <source>
        <dbReference type="SAM" id="MobiDB-lite"/>
    </source>
</evidence>
<evidence type="ECO:0000256" key="3">
    <source>
        <dbReference type="SAM" id="SignalP"/>
    </source>
</evidence>
<keyword evidence="2" id="KW-0812">Transmembrane</keyword>
<feature type="transmembrane region" description="Helical" evidence="2">
    <location>
        <begin position="328"/>
        <end position="348"/>
    </location>
</feature>
<keyword evidence="2" id="KW-1133">Transmembrane helix</keyword>
<keyword evidence="3" id="KW-0732">Signal</keyword>
<dbReference type="Proteomes" id="UP000770330">
    <property type="component" value="Unassembled WGS sequence"/>
</dbReference>
<feature type="compositionally biased region" description="Low complexity" evidence="1">
    <location>
        <begin position="39"/>
        <end position="52"/>
    </location>
</feature>
<dbReference type="InterPro" id="IPR022395">
    <property type="entry name" value="CHP03773_ABC_transptr-like"/>
</dbReference>
<dbReference type="EMBL" id="JABZXO010000020">
    <property type="protein sequence ID" value="MBF1657728.1"/>
    <property type="molecule type" value="Genomic_DNA"/>
</dbReference>
<evidence type="ECO:0000256" key="2">
    <source>
        <dbReference type="SAM" id="Phobius"/>
    </source>
</evidence>
<keyword evidence="2" id="KW-0472">Membrane</keyword>